<evidence type="ECO:0000256" key="1">
    <source>
        <dbReference type="SAM" id="Phobius"/>
    </source>
</evidence>
<protein>
    <submittedName>
        <fullName evidence="2">Uncharacterized protein</fullName>
    </submittedName>
</protein>
<keyword evidence="1" id="KW-0812">Transmembrane</keyword>
<dbReference type="AlphaFoldDB" id="A0A4R1PX95"/>
<reference evidence="2 3" key="1">
    <citation type="submission" date="2019-03" db="EMBL/GenBank/DDBJ databases">
        <title>Genomic Encyclopedia of Type Strains, Phase IV (KMG-IV): sequencing the most valuable type-strain genomes for metagenomic binning, comparative biology and taxonomic classification.</title>
        <authorList>
            <person name="Goeker M."/>
        </authorList>
    </citation>
    <scope>NUCLEOTIDE SEQUENCE [LARGE SCALE GENOMIC DNA]</scope>
    <source>
        <strain evidence="2 3">DSM 15969</strain>
    </source>
</reference>
<evidence type="ECO:0000313" key="2">
    <source>
        <dbReference type="EMBL" id="TCL35761.1"/>
    </source>
</evidence>
<sequence>MVSWAVIAVILFFLLSNFWLIILILLAIGGLWILV</sequence>
<evidence type="ECO:0000313" key="3">
    <source>
        <dbReference type="Proteomes" id="UP000295063"/>
    </source>
</evidence>
<feature type="transmembrane region" description="Helical" evidence="1">
    <location>
        <begin position="6"/>
        <end position="34"/>
    </location>
</feature>
<name>A0A4R1PX95_9FIRM</name>
<keyword evidence="1" id="KW-1133">Transmembrane helix</keyword>
<accession>A0A4R1PX95</accession>
<organism evidence="2 3">
    <name type="scientific">Anaerospora hongkongensis</name>
    <dbReference type="NCBI Taxonomy" id="244830"/>
    <lineage>
        <taxon>Bacteria</taxon>
        <taxon>Bacillati</taxon>
        <taxon>Bacillota</taxon>
        <taxon>Negativicutes</taxon>
        <taxon>Selenomonadales</taxon>
        <taxon>Sporomusaceae</taxon>
        <taxon>Anaerospora</taxon>
    </lineage>
</organism>
<dbReference type="EMBL" id="SLUI01000010">
    <property type="protein sequence ID" value="TCL35761.1"/>
    <property type="molecule type" value="Genomic_DNA"/>
</dbReference>
<comment type="caution">
    <text evidence="2">The sequence shown here is derived from an EMBL/GenBank/DDBJ whole genome shotgun (WGS) entry which is preliminary data.</text>
</comment>
<keyword evidence="3" id="KW-1185">Reference proteome</keyword>
<keyword evidence="1" id="KW-0472">Membrane</keyword>
<dbReference type="Proteomes" id="UP000295063">
    <property type="component" value="Unassembled WGS sequence"/>
</dbReference>
<proteinExistence type="predicted"/>
<gene>
    <name evidence="2" type="ORF">EV210_1101</name>
</gene>